<accession>M4SMF0</accession>
<sequence>MQVHLYKVVDENNDVIYILMGEEGWSSYEPSNNDPSVNNLTNIILSINDTQFPPETAFEYSDKSVELILIDVPFDVAFDYARGLSLLD</sequence>
<name>M4SMF0_9CAUD</name>
<dbReference type="RefSeq" id="YP_007674220.1">
    <property type="nucleotide sequence ID" value="NC_020849.1"/>
</dbReference>
<dbReference type="KEGG" id="vg:15010753"/>
<reference evidence="1 2" key="1">
    <citation type="submission" date="2010-11" db="EMBL/GenBank/DDBJ databases">
        <title>The Genome Sequence of Pseudoalteromonas phage pYD6-A.</title>
        <authorList>
            <consortium name="The Broad Institute Genome Sequencing Platform"/>
            <person name="Henn M.R."/>
            <person name="Wolf A."/>
            <person name="Jost G."/>
            <person name="Levin J."/>
            <person name="Malboeuf C."/>
            <person name="Casali M."/>
            <person name="Russ C."/>
            <person name="Lennon N."/>
            <person name="Chapman S.B."/>
            <person name="Erlich R."/>
            <person name="Young S.K."/>
            <person name="Yandava C."/>
            <person name="Zeng Q."/>
            <person name="Alvarado L."/>
            <person name="Anderson S."/>
            <person name="Berlin A."/>
            <person name="Chen Z."/>
            <person name="Freedman E."/>
            <person name="Gellesch M."/>
            <person name="Goldberg J."/>
            <person name="Green L."/>
            <person name="Griggs A."/>
            <person name="Gujja S."/>
            <person name="Heilman E.R."/>
            <person name="Heiman D."/>
            <person name="Hollinger A."/>
            <person name="Howarth C."/>
            <person name="Larson L."/>
            <person name="Mehta T."/>
            <person name="Pearson M."/>
            <person name="Roberts A."/>
            <person name="Ryan E."/>
            <person name="Saif S."/>
            <person name="Shea T."/>
            <person name="Shenoy N."/>
            <person name="Sisk P."/>
            <person name="Stolte C."/>
            <person name="Sykes S."/>
            <person name="White J."/>
            <person name="Haas B."/>
            <person name="Nusbaum C."/>
            <person name="Birren B."/>
        </authorList>
    </citation>
    <scope>NUCLEOTIDE SEQUENCE [LARGE SCALE GENOMIC DNA]</scope>
    <source>
        <strain evidence="2">pYD6-A</strain>
    </source>
</reference>
<organism evidence="1 2">
    <name type="scientific">Pseudoalteromonas phage pYD6-A</name>
    <dbReference type="NCBI Taxonomy" id="754052"/>
    <lineage>
        <taxon>Viruses</taxon>
        <taxon>Duplodnaviria</taxon>
        <taxon>Heunggongvirae</taxon>
        <taxon>Uroviricota</taxon>
        <taxon>Caudoviricetes</taxon>
        <taxon>Schitoviridae</taxon>
        <taxon>Fuhrmanvirinae</taxon>
        <taxon>Matsuvirus</taxon>
        <taxon>Matsuvirus pYD6A</taxon>
    </lineage>
</organism>
<dbReference type="Proteomes" id="UP000204048">
    <property type="component" value="Segment"/>
</dbReference>
<gene>
    <name evidence="1" type="ORF">PYDG_00010</name>
</gene>
<dbReference type="GeneID" id="15010753"/>
<dbReference type="EMBL" id="JF974296">
    <property type="protein sequence ID" value="AGH57542.1"/>
    <property type="molecule type" value="Genomic_DNA"/>
</dbReference>
<dbReference type="OrthoDB" id="41355at10239"/>
<evidence type="ECO:0000313" key="2">
    <source>
        <dbReference type="Proteomes" id="UP000204048"/>
    </source>
</evidence>
<proteinExistence type="predicted"/>
<keyword evidence="2" id="KW-1185">Reference proteome</keyword>
<evidence type="ECO:0000313" key="1">
    <source>
        <dbReference type="EMBL" id="AGH57542.1"/>
    </source>
</evidence>
<protein>
    <submittedName>
        <fullName evidence="1">Uncharacterized protein</fullName>
    </submittedName>
</protein>